<organism evidence="6 7">
    <name type="scientific">Rhodotorula mucilaginosa</name>
    <name type="common">Yeast</name>
    <name type="synonym">Rhodotorula rubra</name>
    <dbReference type="NCBI Taxonomy" id="5537"/>
    <lineage>
        <taxon>Eukaryota</taxon>
        <taxon>Fungi</taxon>
        <taxon>Dikarya</taxon>
        <taxon>Basidiomycota</taxon>
        <taxon>Pucciniomycotina</taxon>
        <taxon>Microbotryomycetes</taxon>
        <taxon>Sporidiobolales</taxon>
        <taxon>Sporidiobolaceae</taxon>
        <taxon>Rhodotorula</taxon>
    </lineage>
</organism>
<dbReference type="Proteomes" id="UP000777482">
    <property type="component" value="Unassembled WGS sequence"/>
</dbReference>
<keyword evidence="2" id="KW-0963">Cytoplasm</keyword>
<evidence type="ECO:0000256" key="3">
    <source>
        <dbReference type="ARBA" id="ARBA00022603"/>
    </source>
</evidence>
<dbReference type="GO" id="GO:0016279">
    <property type="term" value="F:protein-lysine N-methyltransferase activity"/>
    <property type="evidence" value="ECO:0007669"/>
    <property type="project" value="InterPro"/>
</dbReference>
<keyword evidence="7" id="KW-1185">Reference proteome</keyword>
<dbReference type="Pfam" id="PF10237">
    <property type="entry name" value="N6-adenineMlase"/>
    <property type="match status" value="1"/>
</dbReference>
<dbReference type="AlphaFoldDB" id="A0A9P6VS26"/>
<keyword evidence="4" id="KW-0808">Transferase</keyword>
<gene>
    <name evidence="6" type="ORF">C6P46_002041</name>
</gene>
<dbReference type="GO" id="GO:0032259">
    <property type="term" value="P:methylation"/>
    <property type="evidence" value="ECO:0007669"/>
    <property type="project" value="UniProtKB-KW"/>
</dbReference>
<comment type="subcellular location">
    <subcellularLocation>
        <location evidence="1">Cytoplasm</location>
    </subcellularLocation>
</comment>
<feature type="compositionally biased region" description="Low complexity" evidence="5">
    <location>
        <begin position="1"/>
        <end position="18"/>
    </location>
</feature>
<evidence type="ECO:0000313" key="7">
    <source>
        <dbReference type="Proteomes" id="UP000777482"/>
    </source>
</evidence>
<evidence type="ECO:0000313" key="6">
    <source>
        <dbReference type="EMBL" id="KAG0653959.1"/>
    </source>
</evidence>
<keyword evidence="3" id="KW-0489">Methyltransferase</keyword>
<dbReference type="OrthoDB" id="206354at2759"/>
<dbReference type="InterPro" id="IPR029063">
    <property type="entry name" value="SAM-dependent_MTases_sf"/>
</dbReference>
<evidence type="ECO:0000256" key="5">
    <source>
        <dbReference type="SAM" id="MobiDB-lite"/>
    </source>
</evidence>
<accession>A0A9P6VS26</accession>
<comment type="caution">
    <text evidence="6">The sequence shown here is derived from an EMBL/GenBank/DDBJ whole genome shotgun (WGS) entry which is preliminary data.</text>
</comment>
<dbReference type="InterPro" id="IPR019369">
    <property type="entry name" value="Efm5/EEF1AKMT1"/>
</dbReference>
<dbReference type="InterPro" id="IPR041370">
    <property type="entry name" value="Mlase_EEF1AKMT1/ZCCHC4"/>
</dbReference>
<evidence type="ECO:0000256" key="4">
    <source>
        <dbReference type="ARBA" id="ARBA00022679"/>
    </source>
</evidence>
<dbReference type="SUPFAM" id="SSF53335">
    <property type="entry name" value="S-adenosyl-L-methionine-dependent methyltransferases"/>
    <property type="match status" value="1"/>
</dbReference>
<name>A0A9P6VS26_RHOMI</name>
<protein>
    <submittedName>
        <fullName evidence="6">Uncharacterized protein</fullName>
    </submittedName>
</protein>
<feature type="region of interest" description="Disordered" evidence="5">
    <location>
        <begin position="1"/>
        <end position="23"/>
    </location>
</feature>
<sequence>MSAPGSPTTSSTRSDSPPLQLDPSTLAALSSFYDEQAEAERQFQELEKKAHERLVAAQEGKDAGEKEPEKMMSVDEFRKLFGEDWQLSQFWYSASFATRFSRFLYSLCTPQTRIAFLSCPTAYIGFQHENTLPDAWLWEYDTRFKLVAGDKFVHYNLEEPEQYPEELRGTVDIAIADPPFLNEVTNRYFATTLQSLLKPDGKLILLTSTSVSSILPKVYSEPPIGPLRRTTMEVEHAGGRLQNDFACWASWDFQGQDGIRSLPLGAAAE</sequence>
<proteinExistence type="predicted"/>
<evidence type="ECO:0000256" key="2">
    <source>
        <dbReference type="ARBA" id="ARBA00022490"/>
    </source>
</evidence>
<dbReference type="GO" id="GO:0005737">
    <property type="term" value="C:cytoplasm"/>
    <property type="evidence" value="ECO:0007669"/>
    <property type="project" value="UniProtKB-SubCell"/>
</dbReference>
<reference evidence="6 7" key="1">
    <citation type="submission" date="2020-11" db="EMBL/GenBank/DDBJ databases">
        <title>Kefir isolates.</title>
        <authorList>
            <person name="Marcisauskas S."/>
            <person name="Kim Y."/>
            <person name="Blasche S."/>
        </authorList>
    </citation>
    <scope>NUCLEOTIDE SEQUENCE [LARGE SCALE GENOMIC DNA]</scope>
    <source>
        <strain evidence="6 7">KR</strain>
    </source>
</reference>
<evidence type="ECO:0000256" key="1">
    <source>
        <dbReference type="ARBA" id="ARBA00004496"/>
    </source>
</evidence>
<dbReference type="EMBL" id="PUHQ01000167">
    <property type="protein sequence ID" value="KAG0653959.1"/>
    <property type="molecule type" value="Genomic_DNA"/>
</dbReference>
<dbReference type="PANTHER" id="PTHR13200">
    <property type="entry name" value="EEF1A LYSINE METHYLTRANSFERASE 1"/>
    <property type="match status" value="1"/>
</dbReference>
<dbReference type="PANTHER" id="PTHR13200:SF0">
    <property type="entry name" value="EEF1A LYSINE METHYLTRANSFERASE 1"/>
    <property type="match status" value="1"/>
</dbReference>